<dbReference type="InterPro" id="IPR039426">
    <property type="entry name" value="TonB-dep_rcpt-like"/>
</dbReference>
<protein>
    <submittedName>
        <fullName evidence="4">TonB-dependent hemoglobin/transferrin/lactoferrin family receptor</fullName>
    </submittedName>
</protein>
<dbReference type="InterPro" id="IPR037066">
    <property type="entry name" value="Plug_dom_sf"/>
</dbReference>
<keyword evidence="2" id="KW-0812">Transmembrane</keyword>
<organism evidence="4 5">
    <name type="scientific">Streptococcus oralis</name>
    <dbReference type="NCBI Taxonomy" id="1303"/>
    <lineage>
        <taxon>Bacteria</taxon>
        <taxon>Bacillati</taxon>
        <taxon>Bacillota</taxon>
        <taxon>Bacilli</taxon>
        <taxon>Lactobacillales</taxon>
        <taxon>Streptococcaceae</taxon>
        <taxon>Streptococcus</taxon>
    </lineage>
</organism>
<dbReference type="GO" id="GO:0044718">
    <property type="term" value="P:siderophore transmembrane transport"/>
    <property type="evidence" value="ECO:0007669"/>
    <property type="project" value="TreeGrafter"/>
</dbReference>
<accession>A0A4Q2FER8</accession>
<keyword evidence="2" id="KW-0998">Cell outer membrane</keyword>
<dbReference type="Gene3D" id="2.170.130.10">
    <property type="entry name" value="TonB-dependent receptor, plug domain"/>
    <property type="match status" value="1"/>
</dbReference>
<gene>
    <name evidence="4" type="ORF">DF216_10665</name>
</gene>
<comment type="caution">
    <text evidence="4">The sequence shown here is derived from an EMBL/GenBank/DDBJ whole genome shotgun (WGS) entry which is preliminary data.</text>
</comment>
<dbReference type="PANTHER" id="PTHR30069">
    <property type="entry name" value="TONB-DEPENDENT OUTER MEMBRANE RECEPTOR"/>
    <property type="match status" value="1"/>
</dbReference>
<dbReference type="InterPro" id="IPR012910">
    <property type="entry name" value="Plug_dom"/>
</dbReference>
<comment type="similarity">
    <text evidence="2">Belongs to the TonB-dependent receptor family.</text>
</comment>
<keyword evidence="1" id="KW-0732">Signal</keyword>
<keyword evidence="2" id="KW-0813">Transport</keyword>
<dbReference type="EMBL" id="QEWJ01000119">
    <property type="protein sequence ID" value="RXX17507.1"/>
    <property type="molecule type" value="Genomic_DNA"/>
</dbReference>
<keyword evidence="2" id="KW-1134">Transmembrane beta strand</keyword>
<evidence type="ECO:0000313" key="4">
    <source>
        <dbReference type="EMBL" id="RXX17507.1"/>
    </source>
</evidence>
<dbReference type="Proteomes" id="UP000289485">
    <property type="component" value="Unassembled WGS sequence"/>
</dbReference>
<evidence type="ECO:0000256" key="2">
    <source>
        <dbReference type="PROSITE-ProRule" id="PRU01360"/>
    </source>
</evidence>
<keyword evidence="4" id="KW-0675">Receptor</keyword>
<dbReference type="AlphaFoldDB" id="A0A4Q2FER8"/>
<dbReference type="GO" id="GO:0009279">
    <property type="term" value="C:cell outer membrane"/>
    <property type="evidence" value="ECO:0007669"/>
    <property type="project" value="UniProtKB-SubCell"/>
</dbReference>
<proteinExistence type="inferred from homology"/>
<feature type="non-terminal residue" evidence="4">
    <location>
        <position position="135"/>
    </location>
</feature>
<feature type="non-terminal residue" evidence="4">
    <location>
        <position position="1"/>
    </location>
</feature>
<evidence type="ECO:0000259" key="3">
    <source>
        <dbReference type="Pfam" id="PF07715"/>
    </source>
</evidence>
<keyword evidence="2" id="KW-0472">Membrane</keyword>
<dbReference type="PROSITE" id="PS52016">
    <property type="entry name" value="TONB_DEPENDENT_REC_3"/>
    <property type="match status" value="1"/>
</dbReference>
<reference evidence="4 5" key="1">
    <citation type="submission" date="2018-05" db="EMBL/GenBank/DDBJ databases">
        <title>Streptococcus from otitis media.</title>
        <authorList>
            <person name="Wayes A.M."/>
            <person name="Jakubovics N.S."/>
        </authorList>
    </citation>
    <scope>NUCLEOTIDE SEQUENCE [LARGE SCALE GENOMIC DNA]</scope>
    <source>
        <strain evidence="4 5">NU43</strain>
    </source>
</reference>
<dbReference type="PANTHER" id="PTHR30069:SF29">
    <property type="entry name" value="HEMOGLOBIN AND HEMOGLOBIN-HAPTOGLOBIN-BINDING PROTEIN 1-RELATED"/>
    <property type="match status" value="1"/>
</dbReference>
<dbReference type="SUPFAM" id="SSF56935">
    <property type="entry name" value="Porins"/>
    <property type="match status" value="1"/>
</dbReference>
<feature type="domain" description="TonB-dependent receptor plug" evidence="3">
    <location>
        <begin position="2"/>
        <end position="102"/>
    </location>
</feature>
<comment type="subcellular location">
    <subcellularLocation>
        <location evidence="2">Cell outer membrane</location>
        <topology evidence="2">Multi-pass membrane protein</topology>
    </subcellularLocation>
</comment>
<name>A0A4Q2FER8_STROR</name>
<evidence type="ECO:0000313" key="5">
    <source>
        <dbReference type="Proteomes" id="UP000289485"/>
    </source>
</evidence>
<dbReference type="GO" id="GO:0015344">
    <property type="term" value="F:siderophore uptake transmembrane transporter activity"/>
    <property type="evidence" value="ECO:0007669"/>
    <property type="project" value="TreeGrafter"/>
</dbReference>
<evidence type="ECO:0000256" key="1">
    <source>
        <dbReference type="ARBA" id="ARBA00022729"/>
    </source>
</evidence>
<dbReference type="Pfam" id="PF07715">
    <property type="entry name" value="Plug"/>
    <property type="match status" value="1"/>
</dbReference>
<sequence length="135" mass="14665">VQTREQLDRQNVNNIKELVRYEPGVSVGGAGQRAGITGYNIRGIDGNRILTQIDGVELPNDFFSGPYAQTHRNYVDPDIVKRVEILRGPASALYGSNAIGGAVSYFTLDPSDIIKDGKDVGARLKAGYESASHSW</sequence>